<evidence type="ECO:0000313" key="6">
    <source>
        <dbReference type="Proteomes" id="UP000799429"/>
    </source>
</evidence>
<keyword evidence="6" id="KW-1185">Reference proteome</keyword>
<evidence type="ECO:0000256" key="3">
    <source>
        <dbReference type="SAM" id="MobiDB-lite"/>
    </source>
</evidence>
<evidence type="ECO:0000313" key="5">
    <source>
        <dbReference type="EMBL" id="KAF2837808.1"/>
    </source>
</evidence>
<dbReference type="AlphaFoldDB" id="A0A9P4VNJ9"/>
<dbReference type="Pfam" id="PF00175">
    <property type="entry name" value="NAD_binding_1"/>
    <property type="match status" value="1"/>
</dbReference>
<dbReference type="SUPFAM" id="SSF52343">
    <property type="entry name" value="Ferredoxin reductase-like, C-terminal NADP-linked domain"/>
    <property type="match status" value="1"/>
</dbReference>
<comment type="caution">
    <text evidence="5">The sequence shown here is derived from an EMBL/GenBank/DDBJ whole genome shotgun (WGS) entry which is preliminary data.</text>
</comment>
<dbReference type="InterPro" id="IPR001433">
    <property type="entry name" value="OxRdtase_FAD/NAD-bd"/>
</dbReference>
<evidence type="ECO:0000256" key="1">
    <source>
        <dbReference type="ARBA" id="ARBA00023002"/>
    </source>
</evidence>
<dbReference type="GO" id="GO:0016491">
    <property type="term" value="F:oxidoreductase activity"/>
    <property type="evidence" value="ECO:0007669"/>
    <property type="project" value="UniProtKB-KW"/>
</dbReference>
<dbReference type="Proteomes" id="UP000799429">
    <property type="component" value="Unassembled WGS sequence"/>
</dbReference>
<feature type="compositionally biased region" description="Basic and acidic residues" evidence="3">
    <location>
        <begin position="8"/>
        <end position="20"/>
    </location>
</feature>
<keyword evidence="1" id="KW-0560">Oxidoreductase</keyword>
<keyword evidence="2" id="KW-0520">NAD</keyword>
<dbReference type="InterPro" id="IPR039261">
    <property type="entry name" value="FNR_nucleotide-bd"/>
</dbReference>
<dbReference type="PANTHER" id="PTHR46505">
    <property type="entry name" value="OXIDOREDUCTASE NAD-BINDING DOMAIN-CONTAINING PROTEIN 1"/>
    <property type="match status" value="1"/>
</dbReference>
<dbReference type="Gene3D" id="3.40.50.80">
    <property type="entry name" value="Nucleotide-binding domain of ferredoxin-NADP reductase (FNR) module"/>
    <property type="match status" value="1"/>
</dbReference>
<dbReference type="OrthoDB" id="436496at2759"/>
<accession>A0A9P4VNJ9</accession>
<name>A0A9P4VNJ9_9PEZI</name>
<evidence type="ECO:0000256" key="2">
    <source>
        <dbReference type="ARBA" id="ARBA00023027"/>
    </source>
</evidence>
<dbReference type="PANTHER" id="PTHR46505:SF1">
    <property type="entry name" value="OXIDOREDUCTASE NAD-BINDING DOMAIN-CONTAINING PROTEIN 1"/>
    <property type="match status" value="1"/>
</dbReference>
<dbReference type="CDD" id="cd00322">
    <property type="entry name" value="FNR_like"/>
    <property type="match status" value="1"/>
</dbReference>
<protein>
    <submittedName>
        <fullName evidence="5">Ferredoxin reductase-like protein</fullName>
    </submittedName>
</protein>
<dbReference type="EMBL" id="MU006098">
    <property type="protein sequence ID" value="KAF2837808.1"/>
    <property type="molecule type" value="Genomic_DNA"/>
</dbReference>
<dbReference type="InterPro" id="IPR052128">
    <property type="entry name" value="Oxidoreductase_NAD-binding"/>
</dbReference>
<evidence type="ECO:0000259" key="4">
    <source>
        <dbReference type="Pfam" id="PF00175"/>
    </source>
</evidence>
<dbReference type="InterPro" id="IPR017938">
    <property type="entry name" value="Riboflavin_synthase-like_b-brl"/>
</dbReference>
<gene>
    <name evidence="5" type="ORF">M501DRAFT_1017583</name>
</gene>
<feature type="domain" description="Oxidoreductase FAD/NAD(P)-binding" evidence="4">
    <location>
        <begin position="146"/>
        <end position="262"/>
    </location>
</feature>
<dbReference type="Gene3D" id="2.40.30.10">
    <property type="entry name" value="Translation factors"/>
    <property type="match status" value="1"/>
</dbReference>
<feature type="region of interest" description="Disordered" evidence="3">
    <location>
        <begin position="1"/>
        <end position="20"/>
    </location>
</feature>
<sequence length="285" mass="31798">MRTVRSSLSHEERTSTEPREEITHTVLVEGIKRVNDSIKLFRLDALDQNHGIKFLPGQWLDVFVSGLTKAGGFTITSTPKSALPPGDVSRPYLELAVQKSPSNPPAAWFWRHEDDIVGSELRVRVGGSFIWPPTCISGRDVKNIVFVAGGVGINPLISMVTHLHETDEMPPSVKFLYGTKSGSRGLDEILFVDRLQSIQKLRPGQFQLDLFLTGKLPETQGKIRETLNSRRITSDDLISAIGDVAEREATVCYICGPPPMTDEFVAFLQDQEGIAKERVLCEKWW</sequence>
<dbReference type="GO" id="GO:0005739">
    <property type="term" value="C:mitochondrion"/>
    <property type="evidence" value="ECO:0007669"/>
    <property type="project" value="TreeGrafter"/>
</dbReference>
<dbReference type="SUPFAM" id="SSF63380">
    <property type="entry name" value="Riboflavin synthase domain-like"/>
    <property type="match status" value="1"/>
</dbReference>
<reference evidence="5" key="1">
    <citation type="journal article" date="2020" name="Stud. Mycol.">
        <title>101 Dothideomycetes genomes: a test case for predicting lifestyles and emergence of pathogens.</title>
        <authorList>
            <person name="Haridas S."/>
            <person name="Albert R."/>
            <person name="Binder M."/>
            <person name="Bloem J."/>
            <person name="Labutti K."/>
            <person name="Salamov A."/>
            <person name="Andreopoulos B."/>
            <person name="Baker S."/>
            <person name="Barry K."/>
            <person name="Bills G."/>
            <person name="Bluhm B."/>
            <person name="Cannon C."/>
            <person name="Castanera R."/>
            <person name="Culley D."/>
            <person name="Daum C."/>
            <person name="Ezra D."/>
            <person name="Gonzalez J."/>
            <person name="Henrissat B."/>
            <person name="Kuo A."/>
            <person name="Liang C."/>
            <person name="Lipzen A."/>
            <person name="Lutzoni F."/>
            <person name="Magnuson J."/>
            <person name="Mondo S."/>
            <person name="Nolan M."/>
            <person name="Ohm R."/>
            <person name="Pangilinan J."/>
            <person name="Park H.-J."/>
            <person name="Ramirez L."/>
            <person name="Alfaro M."/>
            <person name="Sun H."/>
            <person name="Tritt A."/>
            <person name="Yoshinaga Y."/>
            <person name="Zwiers L.-H."/>
            <person name="Turgeon B."/>
            <person name="Goodwin S."/>
            <person name="Spatafora J."/>
            <person name="Crous P."/>
            <person name="Grigoriev I."/>
        </authorList>
    </citation>
    <scope>NUCLEOTIDE SEQUENCE</scope>
    <source>
        <strain evidence="5">CBS 101060</strain>
    </source>
</reference>
<organism evidence="5 6">
    <name type="scientific">Patellaria atrata CBS 101060</name>
    <dbReference type="NCBI Taxonomy" id="1346257"/>
    <lineage>
        <taxon>Eukaryota</taxon>
        <taxon>Fungi</taxon>
        <taxon>Dikarya</taxon>
        <taxon>Ascomycota</taxon>
        <taxon>Pezizomycotina</taxon>
        <taxon>Dothideomycetes</taxon>
        <taxon>Dothideomycetes incertae sedis</taxon>
        <taxon>Patellariales</taxon>
        <taxon>Patellariaceae</taxon>
        <taxon>Patellaria</taxon>
    </lineage>
</organism>
<proteinExistence type="predicted"/>